<reference evidence="1" key="1">
    <citation type="journal article" date="2014" name="Front. Microbiol.">
        <title>High frequency of phylogenetically diverse reductive dehalogenase-homologous genes in deep subseafloor sedimentary metagenomes.</title>
        <authorList>
            <person name="Kawai M."/>
            <person name="Futagami T."/>
            <person name="Toyoda A."/>
            <person name="Takaki Y."/>
            <person name="Nishi S."/>
            <person name="Hori S."/>
            <person name="Arai W."/>
            <person name="Tsubouchi T."/>
            <person name="Morono Y."/>
            <person name="Uchiyama I."/>
            <person name="Ito T."/>
            <person name="Fujiyama A."/>
            <person name="Inagaki F."/>
            <person name="Takami H."/>
        </authorList>
    </citation>
    <scope>NUCLEOTIDE SEQUENCE</scope>
    <source>
        <strain evidence="1">Expedition CK06-06</strain>
    </source>
</reference>
<protein>
    <recommendedName>
        <fullName evidence="2">LarA-like N-terminal domain-containing protein</fullName>
    </recommendedName>
</protein>
<organism evidence="1">
    <name type="scientific">marine sediment metagenome</name>
    <dbReference type="NCBI Taxonomy" id="412755"/>
    <lineage>
        <taxon>unclassified sequences</taxon>
        <taxon>metagenomes</taxon>
        <taxon>ecological metagenomes</taxon>
    </lineage>
</organism>
<dbReference type="InterPro" id="IPR029063">
    <property type="entry name" value="SAM-dependent_MTases_sf"/>
</dbReference>
<evidence type="ECO:0000313" key="1">
    <source>
        <dbReference type="EMBL" id="GAF82176.1"/>
    </source>
</evidence>
<dbReference type="SUPFAM" id="SSF53335">
    <property type="entry name" value="S-adenosyl-L-methionine-dependent methyltransferases"/>
    <property type="match status" value="1"/>
</dbReference>
<gene>
    <name evidence="1" type="ORF">S01H1_14192</name>
</gene>
<sequence length="212" mass="23763">DNNLCITGVFAGHLVEAHLAAFEAMREFVQIPIDEPYDVVLTNGSYVGRDHYQSVKAAVNAMPAVKENGLIVMVVNNCDSEPIGSREYKTLLHLFKILGPDGYISILKHPDWIFTKDQWEPEMWGKPIRKVGEDGLIYCAPQIPEEDFKIIPGVSGYEFIEKTSDFDSMKEKAAAMFQNAVIYAEHHPRFSGRKPTFAIIAEGPYAIPMARS</sequence>
<name>X0T492_9ZZZZ</name>
<proteinExistence type="predicted"/>
<dbReference type="InterPro" id="IPR043166">
    <property type="entry name" value="LarA-like_C"/>
</dbReference>
<dbReference type="AlphaFoldDB" id="X0T492"/>
<comment type="caution">
    <text evidence="1">The sequence shown here is derived from an EMBL/GenBank/DDBJ whole genome shotgun (WGS) entry which is preliminary data.</text>
</comment>
<accession>X0T492</accession>
<dbReference type="Gene3D" id="3.90.226.30">
    <property type="match status" value="1"/>
</dbReference>
<evidence type="ECO:0008006" key="2">
    <source>
        <dbReference type="Google" id="ProtNLM"/>
    </source>
</evidence>
<feature type="non-terminal residue" evidence="1">
    <location>
        <position position="1"/>
    </location>
</feature>
<dbReference type="EMBL" id="BARS01007369">
    <property type="protein sequence ID" value="GAF82176.1"/>
    <property type="molecule type" value="Genomic_DNA"/>
</dbReference>